<dbReference type="GO" id="GO:0004563">
    <property type="term" value="F:beta-N-acetylhexosaminidase activity"/>
    <property type="evidence" value="ECO:0007669"/>
    <property type="project" value="InterPro"/>
</dbReference>
<name>A0A418R407_9BACT</name>
<keyword evidence="9" id="KW-1185">Reference proteome</keyword>
<dbReference type="Gene3D" id="3.30.379.10">
    <property type="entry name" value="Chitobiase/beta-hexosaminidase domain 2-like"/>
    <property type="match status" value="1"/>
</dbReference>
<evidence type="ECO:0000313" key="8">
    <source>
        <dbReference type="EMBL" id="RIY12178.1"/>
    </source>
</evidence>
<dbReference type="GO" id="GO:0016020">
    <property type="term" value="C:membrane"/>
    <property type="evidence" value="ECO:0007669"/>
    <property type="project" value="TreeGrafter"/>
</dbReference>
<evidence type="ECO:0000256" key="2">
    <source>
        <dbReference type="ARBA" id="ARBA00022801"/>
    </source>
</evidence>
<evidence type="ECO:0000256" key="4">
    <source>
        <dbReference type="PIRSR" id="PIRSR625705-1"/>
    </source>
</evidence>
<organism evidence="8 9">
    <name type="scientific">Hymenobacter rubripertinctus</name>
    <dbReference type="NCBI Taxonomy" id="2029981"/>
    <lineage>
        <taxon>Bacteria</taxon>
        <taxon>Pseudomonadati</taxon>
        <taxon>Bacteroidota</taxon>
        <taxon>Cytophagia</taxon>
        <taxon>Cytophagales</taxon>
        <taxon>Hymenobacteraceae</taxon>
        <taxon>Hymenobacter</taxon>
    </lineage>
</organism>
<evidence type="ECO:0000256" key="5">
    <source>
        <dbReference type="SAM" id="SignalP"/>
    </source>
</evidence>
<evidence type="ECO:0000313" key="9">
    <source>
        <dbReference type="Proteomes" id="UP000284250"/>
    </source>
</evidence>
<dbReference type="SUPFAM" id="SSF55545">
    <property type="entry name" value="beta-N-acetylhexosaminidase-like domain"/>
    <property type="match status" value="1"/>
</dbReference>
<sequence length="687" mass="75697">MRPFLLLFAFLLNYPVFAQSAPPADTRNLLPVPTSVRWGTGKLSWKTMLRPQLQGPADTLTAAAVARTLRRLRRQAPATAAAAATLPLLVRYGNIGQPETFDEERYSLRVTPTGITIDAPTSLGVLRALATLEQLPELEGRHSVLPEVDIQDQPRFAWRGLLIDAARHFMPVSVIKRNLDGMAAVKLNVLHWHLADDQGFRVESRTLPRLHEVSGQYYTQAQVREVLRYAAARGIRVVPEFDVPGHTIAWQAAYPQLASGDTLYKTVYRSWRLANVALDPTKESTYALLDTLFGEMTTLFPDPYFHIGGDENDGRQWRGQPRIMAFAKANGMLKADGKTLDKHALQTYFNRRVLAMVSKYGKQMVGWDEILGPGLPKDAVIQSWRGRKGLYDAAQAGNRAILSNGYYLDLNQSAASHYATDPLPVNNPLTATQQQLILGGEATMWSEFADSVIVDSRIWPRAAAVAERLWSAREITSVPDMYRRLGAVAGQLEGLGLQHRRAPEQLLRQLAGPTADVAPLRTLARVLEPVKEYKRHFQGFTYVPSTPLNRLVDAAPAESDVAREFGCQVDTLLNYHTAAGAGLPATPAARVLLGTLRQQLQTWQANNSRLVPLLAASPTLTEYAPLSAALSTAAALGLERLAQLEKGQAPSVAWRAAALQQLDALNKPAGQTELAVLPHLRRLVESK</sequence>
<accession>A0A418R407</accession>
<dbReference type="InterPro" id="IPR015882">
    <property type="entry name" value="HEX_bac_N"/>
</dbReference>
<dbReference type="Gene3D" id="3.20.20.80">
    <property type="entry name" value="Glycosidases"/>
    <property type="match status" value="1"/>
</dbReference>
<dbReference type="RefSeq" id="WP_119654860.1">
    <property type="nucleotide sequence ID" value="NZ_JBHUOI010000041.1"/>
</dbReference>
<feature type="domain" description="Glycoside hydrolase family 20 catalytic" evidence="6">
    <location>
        <begin position="156"/>
        <end position="472"/>
    </location>
</feature>
<dbReference type="Pfam" id="PF02838">
    <property type="entry name" value="Glyco_hydro_20b"/>
    <property type="match status" value="1"/>
</dbReference>
<dbReference type="GO" id="GO:0005764">
    <property type="term" value="C:lysosome"/>
    <property type="evidence" value="ECO:0007669"/>
    <property type="project" value="TreeGrafter"/>
</dbReference>
<proteinExistence type="inferred from homology"/>
<feature type="chain" id="PRO_5019054809" evidence="5">
    <location>
        <begin position="19"/>
        <end position="687"/>
    </location>
</feature>
<dbReference type="GO" id="GO:0030203">
    <property type="term" value="P:glycosaminoglycan metabolic process"/>
    <property type="evidence" value="ECO:0007669"/>
    <property type="project" value="TreeGrafter"/>
</dbReference>
<evidence type="ECO:0000259" key="7">
    <source>
        <dbReference type="Pfam" id="PF02838"/>
    </source>
</evidence>
<dbReference type="EMBL" id="QYCN01000006">
    <property type="protein sequence ID" value="RIY12178.1"/>
    <property type="molecule type" value="Genomic_DNA"/>
</dbReference>
<evidence type="ECO:0000259" key="6">
    <source>
        <dbReference type="Pfam" id="PF00728"/>
    </source>
</evidence>
<dbReference type="InterPro" id="IPR029018">
    <property type="entry name" value="Hex-like_dom2"/>
</dbReference>
<dbReference type="InterPro" id="IPR025705">
    <property type="entry name" value="Beta_hexosaminidase_sua/sub"/>
</dbReference>
<dbReference type="Proteomes" id="UP000284250">
    <property type="component" value="Unassembled WGS sequence"/>
</dbReference>
<feature type="active site" description="Proton donor" evidence="4">
    <location>
        <position position="311"/>
    </location>
</feature>
<reference evidence="8 9" key="1">
    <citation type="submission" date="2019-01" db="EMBL/GenBank/DDBJ databases">
        <title>Hymenobacter humicola sp. nov., isolated from soils in Antarctica.</title>
        <authorList>
            <person name="Sedlacek I."/>
            <person name="Holochova P."/>
            <person name="Kralova S."/>
            <person name="Pantucek R."/>
            <person name="Stankova E."/>
            <person name="Vrbovska V."/>
            <person name="Kristofova L."/>
            <person name="Svec P."/>
            <person name="Busse H.-J."/>
        </authorList>
    </citation>
    <scope>NUCLEOTIDE SEQUENCE [LARGE SCALE GENOMIC DNA]</scope>
    <source>
        <strain evidence="8 9">CCM 8852</strain>
    </source>
</reference>
<dbReference type="GO" id="GO:0006689">
    <property type="term" value="P:ganglioside catabolic process"/>
    <property type="evidence" value="ECO:0007669"/>
    <property type="project" value="TreeGrafter"/>
</dbReference>
<evidence type="ECO:0000256" key="1">
    <source>
        <dbReference type="ARBA" id="ARBA00006285"/>
    </source>
</evidence>
<dbReference type="OrthoDB" id="9763537at2"/>
<evidence type="ECO:0000256" key="3">
    <source>
        <dbReference type="ARBA" id="ARBA00023295"/>
    </source>
</evidence>
<dbReference type="InterPro" id="IPR017853">
    <property type="entry name" value="GH"/>
</dbReference>
<protein>
    <submittedName>
        <fullName evidence="8">Beta-hexosaminidase</fullName>
    </submittedName>
</protein>
<dbReference type="SUPFAM" id="SSF51445">
    <property type="entry name" value="(Trans)glycosidases"/>
    <property type="match status" value="1"/>
</dbReference>
<dbReference type="Pfam" id="PF00728">
    <property type="entry name" value="Glyco_hydro_20"/>
    <property type="match status" value="1"/>
</dbReference>
<feature type="domain" description="Beta-hexosaminidase bacterial type N-terminal" evidence="7">
    <location>
        <begin position="28"/>
        <end position="153"/>
    </location>
</feature>
<keyword evidence="5" id="KW-0732">Signal</keyword>
<dbReference type="PRINTS" id="PR00738">
    <property type="entry name" value="GLHYDRLASE20"/>
</dbReference>
<dbReference type="PANTHER" id="PTHR22600:SF21">
    <property type="entry name" value="BETA-HEXOSAMINIDASE A"/>
    <property type="match status" value="1"/>
</dbReference>
<comment type="caution">
    <text evidence="8">The sequence shown here is derived from an EMBL/GenBank/DDBJ whole genome shotgun (WGS) entry which is preliminary data.</text>
</comment>
<feature type="signal peptide" evidence="5">
    <location>
        <begin position="1"/>
        <end position="18"/>
    </location>
</feature>
<comment type="similarity">
    <text evidence="1">Belongs to the glycosyl hydrolase 20 family.</text>
</comment>
<dbReference type="AlphaFoldDB" id="A0A418R407"/>
<keyword evidence="3" id="KW-0326">Glycosidase</keyword>
<dbReference type="InterPro" id="IPR015883">
    <property type="entry name" value="Glyco_hydro_20_cat"/>
</dbReference>
<keyword evidence="2" id="KW-0378">Hydrolase</keyword>
<dbReference type="PANTHER" id="PTHR22600">
    <property type="entry name" value="BETA-HEXOSAMINIDASE"/>
    <property type="match status" value="1"/>
</dbReference>
<gene>
    <name evidence="8" type="ORF">D0T11_05925</name>
</gene>
<dbReference type="GO" id="GO:0005975">
    <property type="term" value="P:carbohydrate metabolic process"/>
    <property type="evidence" value="ECO:0007669"/>
    <property type="project" value="InterPro"/>
</dbReference>